<organism evidence="1 2">
    <name type="scientific">Thalassorhabdus alkalitolerans</name>
    <dbReference type="NCBI Taxonomy" id="2282697"/>
    <lineage>
        <taxon>Bacteria</taxon>
        <taxon>Bacillati</taxon>
        <taxon>Bacillota</taxon>
        <taxon>Bacilli</taxon>
        <taxon>Bacillales</taxon>
        <taxon>Bacillaceae</taxon>
        <taxon>Thalassorhabdus</taxon>
    </lineage>
</organism>
<gene>
    <name evidence="1" type="ORF">ACFPU1_06985</name>
</gene>
<evidence type="ECO:0000313" key="1">
    <source>
        <dbReference type="EMBL" id="MFC5712521.1"/>
    </source>
</evidence>
<name>A0ABW0YL95_9BACI</name>
<accession>A0ABW0YL95</accession>
<keyword evidence="2" id="KW-1185">Reference proteome</keyword>
<dbReference type="RefSeq" id="WP_157049682.1">
    <property type="nucleotide sequence ID" value="NZ_JBHSOZ010000003.1"/>
</dbReference>
<dbReference type="Proteomes" id="UP001596142">
    <property type="component" value="Unassembled WGS sequence"/>
</dbReference>
<dbReference type="EMBL" id="JBHSOZ010000003">
    <property type="protein sequence ID" value="MFC5712521.1"/>
    <property type="molecule type" value="Genomic_DNA"/>
</dbReference>
<comment type="caution">
    <text evidence="1">The sequence shown here is derived from an EMBL/GenBank/DDBJ whole genome shotgun (WGS) entry which is preliminary data.</text>
</comment>
<reference evidence="2" key="1">
    <citation type="journal article" date="2019" name="Int. J. Syst. Evol. Microbiol.">
        <title>The Global Catalogue of Microorganisms (GCM) 10K type strain sequencing project: providing services to taxonomists for standard genome sequencing and annotation.</title>
        <authorList>
            <consortium name="The Broad Institute Genomics Platform"/>
            <consortium name="The Broad Institute Genome Sequencing Center for Infectious Disease"/>
            <person name="Wu L."/>
            <person name="Ma J."/>
        </authorList>
    </citation>
    <scope>NUCLEOTIDE SEQUENCE [LARGE SCALE GENOMIC DNA]</scope>
    <source>
        <strain evidence="2">CECT 7184</strain>
    </source>
</reference>
<protein>
    <submittedName>
        <fullName evidence="1">Uncharacterized protein</fullName>
    </submittedName>
</protein>
<proteinExistence type="predicted"/>
<evidence type="ECO:0000313" key="2">
    <source>
        <dbReference type="Proteomes" id="UP001596142"/>
    </source>
</evidence>
<sequence>MSFEEYKALKEQSESNLTLHGVKRLEELAQHYEESGANFFPYFPEKEES</sequence>